<keyword evidence="1" id="KW-0521">NADP</keyword>
<organism evidence="4 5">
    <name type="scientific">Pseudocercospora fuligena</name>
    <dbReference type="NCBI Taxonomy" id="685502"/>
    <lineage>
        <taxon>Eukaryota</taxon>
        <taxon>Fungi</taxon>
        <taxon>Dikarya</taxon>
        <taxon>Ascomycota</taxon>
        <taxon>Pezizomycotina</taxon>
        <taxon>Dothideomycetes</taxon>
        <taxon>Dothideomycetidae</taxon>
        <taxon>Mycosphaerellales</taxon>
        <taxon>Mycosphaerellaceae</taxon>
        <taxon>Pseudocercospora</taxon>
    </lineage>
</organism>
<dbReference type="OrthoDB" id="9984533at2759"/>
<evidence type="ECO:0000313" key="4">
    <source>
        <dbReference type="EMBL" id="KAF7194264.1"/>
    </source>
</evidence>
<gene>
    <name evidence="4" type="ORF">HII31_04297</name>
</gene>
<dbReference type="PANTHER" id="PTHR47706:SF1">
    <property type="entry name" value="CIPA-LIKE, PUTATIVE (AFU_ORTHOLOGUE AFUA_1G12460)-RELATED"/>
    <property type="match status" value="1"/>
</dbReference>
<sequence length="303" mass="33459">MQIKHVAVAGPNGTLGPSIIPNLLKEGFQVTALSRNIEKTRAAFPGVDAKEADYSSIDGLAAVLKTVRPDAVVCLLNRHAYQEQANLIDASIVAGVPHLIPSSFGVNTTDPEVRWLPPILEKVRMENYVRRKAEESNGKFTYTMINTGMFLDWAMKMQVLVNLKNDGQPSRIFNSGDVKASGTVLDDVGLAVAHALQKRDQLINRTCSIHSTSFSQNQLLAYAQELAPGRKFETVTIDTAEMQRQAQEKYDQGDSSPMTLRPFLMHATFGSGLSLFQKVDNEILDIPIWSKEKVMALVKEAME</sequence>
<proteinExistence type="predicted"/>
<dbReference type="SUPFAM" id="SSF51735">
    <property type="entry name" value="NAD(P)-binding Rossmann-fold domains"/>
    <property type="match status" value="1"/>
</dbReference>
<dbReference type="GO" id="GO:0016491">
    <property type="term" value="F:oxidoreductase activity"/>
    <property type="evidence" value="ECO:0007669"/>
    <property type="project" value="UniProtKB-KW"/>
</dbReference>
<keyword evidence="5" id="KW-1185">Reference proteome</keyword>
<evidence type="ECO:0000256" key="1">
    <source>
        <dbReference type="ARBA" id="ARBA00022857"/>
    </source>
</evidence>
<dbReference type="InterPro" id="IPR036291">
    <property type="entry name" value="NAD(P)-bd_dom_sf"/>
</dbReference>
<feature type="domain" description="NmrA-like" evidence="3">
    <location>
        <begin position="4"/>
        <end position="242"/>
    </location>
</feature>
<accession>A0A8H6VN44</accession>
<dbReference type="Proteomes" id="UP000660729">
    <property type="component" value="Unassembled WGS sequence"/>
</dbReference>
<dbReference type="PANTHER" id="PTHR47706">
    <property type="entry name" value="NMRA-LIKE FAMILY PROTEIN"/>
    <property type="match status" value="1"/>
</dbReference>
<evidence type="ECO:0000313" key="5">
    <source>
        <dbReference type="Proteomes" id="UP000660729"/>
    </source>
</evidence>
<dbReference type="Gene3D" id="3.90.25.10">
    <property type="entry name" value="UDP-galactose 4-epimerase, domain 1"/>
    <property type="match status" value="1"/>
</dbReference>
<comment type="caution">
    <text evidence="4">The sequence shown here is derived from an EMBL/GenBank/DDBJ whole genome shotgun (WGS) entry which is preliminary data.</text>
</comment>
<dbReference type="Gene3D" id="3.40.50.720">
    <property type="entry name" value="NAD(P)-binding Rossmann-like Domain"/>
    <property type="match status" value="1"/>
</dbReference>
<dbReference type="InterPro" id="IPR051609">
    <property type="entry name" value="NmrA/Isoflavone_reductase-like"/>
</dbReference>
<reference evidence="4" key="1">
    <citation type="submission" date="2020-04" db="EMBL/GenBank/DDBJ databases">
        <title>Draft genome resource of the tomato pathogen Pseudocercospora fuligena.</title>
        <authorList>
            <person name="Zaccaron A."/>
        </authorList>
    </citation>
    <scope>NUCLEOTIDE SEQUENCE</scope>
    <source>
        <strain evidence="4">PF001</strain>
    </source>
</reference>
<dbReference type="AlphaFoldDB" id="A0A8H6VN44"/>
<dbReference type="InterPro" id="IPR008030">
    <property type="entry name" value="NmrA-like"/>
</dbReference>
<name>A0A8H6VN44_9PEZI</name>
<dbReference type="Pfam" id="PF05368">
    <property type="entry name" value="NmrA"/>
    <property type="match status" value="1"/>
</dbReference>
<keyword evidence="2" id="KW-0560">Oxidoreductase</keyword>
<protein>
    <recommendedName>
        <fullName evidence="3">NmrA-like domain-containing protein</fullName>
    </recommendedName>
</protein>
<evidence type="ECO:0000256" key="2">
    <source>
        <dbReference type="ARBA" id="ARBA00023002"/>
    </source>
</evidence>
<evidence type="ECO:0000259" key="3">
    <source>
        <dbReference type="Pfam" id="PF05368"/>
    </source>
</evidence>
<dbReference type="EMBL" id="JABCIY010000062">
    <property type="protein sequence ID" value="KAF7194264.1"/>
    <property type="molecule type" value="Genomic_DNA"/>
</dbReference>